<dbReference type="InterPro" id="IPR029058">
    <property type="entry name" value="AB_hydrolase_fold"/>
</dbReference>
<sequence length="93" mass="11040">VSFAGKILTGIDPTKLSPAYSLTNHQHYYFTHGDKDQRILPRHFYFFKNYASNNNISSDFWLVKDAYHVDAMLKYPDEYGLRMKKFFEKHLSN</sequence>
<accession>A0A381UVX5</accession>
<proteinExistence type="predicted"/>
<dbReference type="EMBL" id="UINC01007187">
    <property type="protein sequence ID" value="SVA31901.1"/>
    <property type="molecule type" value="Genomic_DNA"/>
</dbReference>
<dbReference type="Gene3D" id="3.40.50.1820">
    <property type="entry name" value="alpha/beta hydrolase"/>
    <property type="match status" value="1"/>
</dbReference>
<feature type="non-terminal residue" evidence="1">
    <location>
        <position position="1"/>
    </location>
</feature>
<name>A0A381UVX5_9ZZZZ</name>
<dbReference type="SUPFAM" id="SSF53474">
    <property type="entry name" value="alpha/beta-Hydrolases"/>
    <property type="match status" value="1"/>
</dbReference>
<dbReference type="AlphaFoldDB" id="A0A381UVX5"/>
<protein>
    <recommendedName>
        <fullName evidence="2">Peptidase S9 prolyl oligopeptidase catalytic domain-containing protein</fullName>
    </recommendedName>
</protein>
<organism evidence="1">
    <name type="scientific">marine metagenome</name>
    <dbReference type="NCBI Taxonomy" id="408172"/>
    <lineage>
        <taxon>unclassified sequences</taxon>
        <taxon>metagenomes</taxon>
        <taxon>ecological metagenomes</taxon>
    </lineage>
</organism>
<reference evidence="1" key="1">
    <citation type="submission" date="2018-05" db="EMBL/GenBank/DDBJ databases">
        <authorList>
            <person name="Lanie J.A."/>
            <person name="Ng W.-L."/>
            <person name="Kazmierczak K.M."/>
            <person name="Andrzejewski T.M."/>
            <person name="Davidsen T.M."/>
            <person name="Wayne K.J."/>
            <person name="Tettelin H."/>
            <person name="Glass J.I."/>
            <person name="Rusch D."/>
            <person name="Podicherti R."/>
            <person name="Tsui H.-C.T."/>
            <person name="Winkler M.E."/>
        </authorList>
    </citation>
    <scope>NUCLEOTIDE SEQUENCE</scope>
</reference>
<evidence type="ECO:0000313" key="1">
    <source>
        <dbReference type="EMBL" id="SVA31901.1"/>
    </source>
</evidence>
<evidence type="ECO:0008006" key="2">
    <source>
        <dbReference type="Google" id="ProtNLM"/>
    </source>
</evidence>
<gene>
    <name evidence="1" type="ORF">METZ01_LOCUS84755</name>
</gene>